<keyword evidence="2" id="KW-1185">Reference proteome</keyword>
<protein>
    <submittedName>
        <fullName evidence="1">Uncharacterized protein</fullName>
    </submittedName>
</protein>
<name>A0AAQ3JWH8_9LILI</name>
<dbReference type="GO" id="GO:0070390">
    <property type="term" value="C:transcription export complex 2"/>
    <property type="evidence" value="ECO:0007669"/>
    <property type="project" value="TreeGrafter"/>
</dbReference>
<dbReference type="Proteomes" id="UP001327560">
    <property type="component" value="Chromosome 2"/>
</dbReference>
<evidence type="ECO:0000313" key="2">
    <source>
        <dbReference type="Proteomes" id="UP001327560"/>
    </source>
</evidence>
<evidence type="ECO:0000313" key="1">
    <source>
        <dbReference type="EMBL" id="WOK97428.1"/>
    </source>
</evidence>
<proteinExistence type="predicted"/>
<organism evidence="1 2">
    <name type="scientific">Canna indica</name>
    <name type="common">Indian-shot</name>
    <dbReference type="NCBI Taxonomy" id="4628"/>
    <lineage>
        <taxon>Eukaryota</taxon>
        <taxon>Viridiplantae</taxon>
        <taxon>Streptophyta</taxon>
        <taxon>Embryophyta</taxon>
        <taxon>Tracheophyta</taxon>
        <taxon>Spermatophyta</taxon>
        <taxon>Magnoliopsida</taxon>
        <taxon>Liliopsida</taxon>
        <taxon>Zingiberales</taxon>
        <taxon>Cannaceae</taxon>
        <taxon>Canna</taxon>
    </lineage>
</organism>
<dbReference type="InterPro" id="IPR045107">
    <property type="entry name" value="SAC3/GANP/THP3"/>
</dbReference>
<dbReference type="AlphaFoldDB" id="A0AAQ3JWH8"/>
<dbReference type="GO" id="GO:0006406">
    <property type="term" value="P:mRNA export from nucleus"/>
    <property type="evidence" value="ECO:0007669"/>
    <property type="project" value="TreeGrafter"/>
</dbReference>
<dbReference type="PANTHER" id="PTHR12436:SF17">
    <property type="entry name" value="SAC3 FAMILY PROTEIN B"/>
    <property type="match status" value="1"/>
</dbReference>
<dbReference type="PANTHER" id="PTHR12436">
    <property type="entry name" value="80 KDA MCM3-ASSOCIATED PROTEIN"/>
    <property type="match status" value="1"/>
</dbReference>
<dbReference type="GO" id="GO:0005737">
    <property type="term" value="C:cytoplasm"/>
    <property type="evidence" value="ECO:0007669"/>
    <property type="project" value="TreeGrafter"/>
</dbReference>
<gene>
    <name evidence="1" type="ORF">Cni_G06136</name>
</gene>
<sequence length="446" mass="50578">MNQSQQPPQQKRQVSPNAQSQFSLPVSANAQFLFGTVPPGSTNANAQLVVGLCWDMRPESEREERERKGDLNRYERLDGDRNQTSKYLAVKKVEPAELAHDLSKMTPEIRSSPEILFARDVARTQALASLHSSLLKNKGMPVTNVISWLGLEEEDVRSLLEYHGFVLKKFEETYMVKKLKKSQLIFNDVYSGPTIFDVTKKRKTASDGDTEFPMEHSQPVLHKKAKNNETVSQGLDTVDQIALASEADTWRTASKDVGHNDKANTIIGAITQPRMFLDEQTLPFLNSETEAQAAELFLPCGTILDHAVCNCVQQNEDYQMVESEEVACMDQEVLLNPEGNIVRDVEPISSSFNKSIHSSVSYMDLDRELENKDQSLVPYGSSQIADEKLKLILRKWKKQATKRRESREQRQARSSLLKCKMDSLSLLLEKCSRLQDKIDEKLAFYF</sequence>
<dbReference type="EMBL" id="CP136891">
    <property type="protein sequence ID" value="WOK97428.1"/>
    <property type="molecule type" value="Genomic_DNA"/>
</dbReference>
<reference evidence="1 2" key="1">
    <citation type="submission" date="2023-10" db="EMBL/GenBank/DDBJ databases">
        <title>Chromosome-scale genome assembly provides insights into flower coloration mechanisms of Canna indica.</title>
        <authorList>
            <person name="Li C."/>
        </authorList>
    </citation>
    <scope>NUCLEOTIDE SEQUENCE [LARGE SCALE GENOMIC DNA]</scope>
    <source>
        <tissue evidence="1">Flower</tissue>
    </source>
</reference>
<accession>A0AAQ3JWH8</accession>